<dbReference type="InterPro" id="IPR050180">
    <property type="entry name" value="RNR_Ribonuclease"/>
</dbReference>
<evidence type="ECO:0000313" key="3">
    <source>
        <dbReference type="Proteomes" id="UP000295117"/>
    </source>
</evidence>
<organism evidence="2 3">
    <name type="scientific">Mycobacteroides salmoniphilum</name>
    <dbReference type="NCBI Taxonomy" id="404941"/>
    <lineage>
        <taxon>Bacteria</taxon>
        <taxon>Bacillati</taxon>
        <taxon>Actinomycetota</taxon>
        <taxon>Actinomycetes</taxon>
        <taxon>Mycobacteriales</taxon>
        <taxon>Mycobacteriaceae</taxon>
        <taxon>Mycobacteroides</taxon>
    </lineage>
</organism>
<dbReference type="GO" id="GO:0000932">
    <property type="term" value="C:P-body"/>
    <property type="evidence" value="ECO:0007669"/>
    <property type="project" value="TreeGrafter"/>
</dbReference>
<sequence length="507" mass="54313">MDGRRCAAAASPWLRGTGSGLQANSSASHYPDVVTLKRLVARDLSFDGIRAEFALPTEFGPDAQRDAAQAVDRHHAERIDRTDLELVTIDPPGSRDLDQAMHLERVDNGYLLHYAIADVAAQIEPGSALDSEARTRGETIYLPDGSVPLHPLVFSEGSASLLPNEIRPAALWRIETDGDANPVSWSVQRALVKSIRQLTYREAQDAADAGDPHPSIAALPEFGRKRRDLGLARGAIELNLPEQEVVRGPSGDWELGIEARTETDGWNAQISLLTGICAAQIMLDGGIGILRTLPPADGDVRRWIRRTAEALGLPWVSDTPIGAQLAALDPCATTTLAMMTQATTLLRGASYLVFDGNRPDDQAAGHAGIAAPYAHVTAPLRRLGDRFATEICLALSAGTPVPQWARDGLAAVRSSLLTSNALANKVEQACVDLTEATVLAPQKGQTFDSAVLRGAEKKRPAEVFVTDPPILARCEGNPPEGQRAKLTLREANPDTRTVLFGFPADGS</sequence>
<dbReference type="EMBL" id="PECH01000008">
    <property type="protein sequence ID" value="TDZ79703.1"/>
    <property type="molecule type" value="Genomic_DNA"/>
</dbReference>
<dbReference type="InterPro" id="IPR012340">
    <property type="entry name" value="NA-bd_OB-fold"/>
</dbReference>
<reference evidence="2 3" key="1">
    <citation type="journal article" date="2019" name="Sci. Rep.">
        <title>Extended insight into the Mycobacterium chelonae-abscessus complex through whole genome sequencing of Mycobacterium salmoniphilum outbreak and Mycobacterium salmoniphilum-like strains.</title>
        <authorList>
            <person name="Behra P.R.K."/>
            <person name="Das S."/>
            <person name="Pettersson B.M.F."/>
            <person name="Shirreff L."/>
            <person name="DuCote T."/>
            <person name="Jacobsson K.G."/>
            <person name="Ennis D.G."/>
            <person name="Kirsebom L.A."/>
        </authorList>
    </citation>
    <scope>NUCLEOTIDE SEQUENCE [LARGE SCALE GENOMIC DNA]</scope>
    <source>
        <strain evidence="2 3">DE 4585</strain>
    </source>
</reference>
<feature type="domain" description="RNB" evidence="1">
    <location>
        <begin position="78"/>
        <end position="398"/>
    </location>
</feature>
<name>A0A4R8S1S1_9MYCO</name>
<dbReference type="Pfam" id="PF00773">
    <property type="entry name" value="RNB"/>
    <property type="match status" value="1"/>
</dbReference>
<evidence type="ECO:0000313" key="2">
    <source>
        <dbReference type="EMBL" id="TDZ79703.1"/>
    </source>
</evidence>
<protein>
    <submittedName>
        <fullName evidence="2">Ribonuclease R</fullName>
        <ecNumber evidence="2">3.1.13.1</ecNumber>
    </submittedName>
</protein>
<dbReference type="InterPro" id="IPR001900">
    <property type="entry name" value="RNase_II/R"/>
</dbReference>
<dbReference type="Pfam" id="PF18614">
    <property type="entry name" value="RNase_II_C_S1"/>
    <property type="match status" value="1"/>
</dbReference>
<dbReference type="GO" id="GO:0006402">
    <property type="term" value="P:mRNA catabolic process"/>
    <property type="evidence" value="ECO:0007669"/>
    <property type="project" value="TreeGrafter"/>
</dbReference>
<dbReference type="GO" id="GO:0008859">
    <property type="term" value="F:exoribonuclease II activity"/>
    <property type="evidence" value="ECO:0007669"/>
    <property type="project" value="UniProtKB-EC"/>
</dbReference>
<keyword evidence="2" id="KW-0378">Hydrolase</keyword>
<gene>
    <name evidence="2" type="primary">rnr</name>
    <name evidence="2" type="ORF">DE4585_03451</name>
</gene>
<dbReference type="AlphaFoldDB" id="A0A4R8S1S1"/>
<dbReference type="Proteomes" id="UP000295117">
    <property type="component" value="Unassembled WGS sequence"/>
</dbReference>
<dbReference type="EC" id="3.1.13.1" evidence="2"/>
<accession>A0A4R8S1S1</accession>
<dbReference type="PANTHER" id="PTHR23355:SF42">
    <property type="entry name" value="RIBONUCLEASE II, CHLOROPLASTIC_MITOCHONDRIAL"/>
    <property type="match status" value="1"/>
</dbReference>
<evidence type="ECO:0000259" key="1">
    <source>
        <dbReference type="SMART" id="SM00955"/>
    </source>
</evidence>
<comment type="caution">
    <text evidence="2">The sequence shown here is derived from an EMBL/GenBank/DDBJ whole genome shotgun (WGS) entry which is preliminary data.</text>
</comment>
<dbReference type="PANTHER" id="PTHR23355">
    <property type="entry name" value="RIBONUCLEASE"/>
    <property type="match status" value="1"/>
</dbReference>
<dbReference type="InterPro" id="IPR040596">
    <property type="entry name" value="RNase_II_C_S1"/>
</dbReference>
<dbReference type="SUPFAM" id="SSF50249">
    <property type="entry name" value="Nucleic acid-binding proteins"/>
    <property type="match status" value="1"/>
</dbReference>
<dbReference type="GO" id="GO:0003723">
    <property type="term" value="F:RNA binding"/>
    <property type="evidence" value="ECO:0007669"/>
    <property type="project" value="InterPro"/>
</dbReference>
<proteinExistence type="predicted"/>
<dbReference type="SMART" id="SM00955">
    <property type="entry name" value="RNB"/>
    <property type="match status" value="1"/>
</dbReference>